<dbReference type="Proteomes" id="UP000236732">
    <property type="component" value="Unassembled WGS sequence"/>
</dbReference>
<dbReference type="PANTHER" id="PTHR37017:SF11">
    <property type="entry name" value="ESTERASE_LIPASE_THIOESTERASE DOMAIN-CONTAINING PROTEIN"/>
    <property type="match status" value="1"/>
</dbReference>
<evidence type="ECO:0000313" key="2">
    <source>
        <dbReference type="EMBL" id="SEG20721.1"/>
    </source>
</evidence>
<organism evidence="2 3">
    <name type="scientific">Nonomuraea solani</name>
    <dbReference type="NCBI Taxonomy" id="1144553"/>
    <lineage>
        <taxon>Bacteria</taxon>
        <taxon>Bacillati</taxon>
        <taxon>Actinomycetota</taxon>
        <taxon>Actinomycetes</taxon>
        <taxon>Streptosporangiales</taxon>
        <taxon>Streptosporangiaceae</taxon>
        <taxon>Nonomuraea</taxon>
    </lineage>
</organism>
<dbReference type="Gene3D" id="3.40.50.1820">
    <property type="entry name" value="alpha/beta hydrolase"/>
    <property type="match status" value="1"/>
</dbReference>
<dbReference type="InterPro" id="IPR029058">
    <property type="entry name" value="AB_hydrolase_fold"/>
</dbReference>
<accession>A0A1H5Y9M4</accession>
<proteinExistence type="predicted"/>
<gene>
    <name evidence="2" type="ORF">SAMN05444920_102195</name>
</gene>
<dbReference type="AlphaFoldDB" id="A0A1H5Y9M4"/>
<feature type="compositionally biased region" description="Basic and acidic residues" evidence="1">
    <location>
        <begin position="86"/>
        <end position="95"/>
    </location>
</feature>
<name>A0A1H5Y9M4_9ACTN</name>
<keyword evidence="3" id="KW-1185">Reference proteome</keyword>
<evidence type="ECO:0000313" key="3">
    <source>
        <dbReference type="Proteomes" id="UP000236732"/>
    </source>
</evidence>
<dbReference type="PANTHER" id="PTHR37017">
    <property type="entry name" value="AB HYDROLASE-1 DOMAIN-CONTAINING PROTEIN-RELATED"/>
    <property type="match status" value="1"/>
</dbReference>
<feature type="region of interest" description="Disordered" evidence="1">
    <location>
        <begin position="77"/>
        <end position="103"/>
    </location>
</feature>
<protein>
    <recommendedName>
        <fullName evidence="4">Alpha/beta hydrolase family protein</fullName>
    </recommendedName>
</protein>
<evidence type="ECO:0000256" key="1">
    <source>
        <dbReference type="SAM" id="MobiDB-lite"/>
    </source>
</evidence>
<dbReference type="InterPro" id="IPR052897">
    <property type="entry name" value="Sec-Metab_Biosynth_Hydrolase"/>
</dbReference>
<evidence type="ECO:0008006" key="4">
    <source>
        <dbReference type="Google" id="ProtNLM"/>
    </source>
</evidence>
<dbReference type="EMBL" id="FNVT01000002">
    <property type="protein sequence ID" value="SEG20721.1"/>
    <property type="molecule type" value="Genomic_DNA"/>
</dbReference>
<sequence>MNDRALNDRAGAPAWRDPPSWFVYPELDSNIPLPARRFMAERAGAREVVEIAGASHALPASQPHAVTEVVQRAVKAVASRDGPTADGRRQVDRKWPGRWTGSGATMPGRFTVFDFLENT</sequence>
<dbReference type="SUPFAM" id="SSF53474">
    <property type="entry name" value="alpha/beta-Hydrolases"/>
    <property type="match status" value="1"/>
</dbReference>
<reference evidence="2 3" key="1">
    <citation type="submission" date="2016-10" db="EMBL/GenBank/DDBJ databases">
        <authorList>
            <person name="de Groot N.N."/>
        </authorList>
    </citation>
    <scope>NUCLEOTIDE SEQUENCE [LARGE SCALE GENOMIC DNA]</scope>
    <source>
        <strain evidence="2 3">CGMCC 4.7037</strain>
    </source>
</reference>